<name>A0A940Y0D2_9ACTN</name>
<accession>A0A940Y0D2</accession>
<dbReference type="Proteomes" id="UP000677413">
    <property type="component" value="Unassembled WGS sequence"/>
</dbReference>
<evidence type="ECO:0000313" key="4">
    <source>
        <dbReference type="Proteomes" id="UP000677413"/>
    </source>
</evidence>
<feature type="transmembrane region" description="Helical" evidence="2">
    <location>
        <begin position="241"/>
        <end position="265"/>
    </location>
</feature>
<proteinExistence type="predicted"/>
<comment type="caution">
    <text evidence="3">The sequence shown here is derived from an EMBL/GenBank/DDBJ whole genome shotgun (WGS) entry which is preliminary data.</text>
</comment>
<feature type="transmembrane region" description="Helical" evidence="2">
    <location>
        <begin position="271"/>
        <end position="290"/>
    </location>
</feature>
<feature type="compositionally biased region" description="Basic and acidic residues" evidence="1">
    <location>
        <begin position="125"/>
        <end position="141"/>
    </location>
</feature>
<dbReference type="RefSeq" id="WP_210881914.1">
    <property type="nucleotide sequence ID" value="NZ_JAGPYQ010000001.1"/>
</dbReference>
<dbReference type="EMBL" id="JAGPYQ010000001">
    <property type="protein sequence ID" value="MBQ0848364.1"/>
    <property type="molecule type" value="Genomic_DNA"/>
</dbReference>
<feature type="region of interest" description="Disordered" evidence="1">
    <location>
        <begin position="1"/>
        <end position="23"/>
    </location>
</feature>
<organism evidence="3 4">
    <name type="scientific">Streptomyces liliiviolaceus</name>
    <dbReference type="NCBI Taxonomy" id="2823109"/>
    <lineage>
        <taxon>Bacteria</taxon>
        <taxon>Bacillati</taxon>
        <taxon>Actinomycetota</taxon>
        <taxon>Actinomycetes</taxon>
        <taxon>Kitasatosporales</taxon>
        <taxon>Streptomycetaceae</taxon>
        <taxon>Streptomyces</taxon>
    </lineage>
</organism>
<feature type="transmembrane region" description="Helical" evidence="2">
    <location>
        <begin position="216"/>
        <end position="234"/>
    </location>
</feature>
<keyword evidence="2" id="KW-0472">Membrane</keyword>
<gene>
    <name evidence="3" type="ORF">J8N05_09080</name>
</gene>
<keyword evidence="2" id="KW-1133">Transmembrane helix</keyword>
<dbReference type="AlphaFoldDB" id="A0A940Y0D2"/>
<evidence type="ECO:0000256" key="2">
    <source>
        <dbReference type="SAM" id="Phobius"/>
    </source>
</evidence>
<keyword evidence="2" id="KW-0812">Transmembrane</keyword>
<keyword evidence="4" id="KW-1185">Reference proteome</keyword>
<reference evidence="3 4" key="1">
    <citation type="submission" date="2021-04" db="EMBL/GenBank/DDBJ databases">
        <authorList>
            <person name="Tang X."/>
            <person name="Zhou X."/>
            <person name="Chen X."/>
            <person name="Cernava T."/>
            <person name="Zhang C."/>
        </authorList>
    </citation>
    <scope>NUCLEOTIDE SEQUENCE [LARGE SCALE GENOMIC DNA]</scope>
    <source>
        <strain evidence="3 4">BH-SS-21</strain>
    </source>
</reference>
<protein>
    <submittedName>
        <fullName evidence="3">Uncharacterized protein</fullName>
    </submittedName>
</protein>
<sequence length="454" mass="48402">MSGRPRDWHPLADADPVPGDPDQLVGLGKKLRKTADELGRQVRNLKAISKVDSWDSDAGKEFRKKAEGSQGKLEAAYKRYDAAAVAIGSTIHEVGGGYQDQLHAPSTNYASDLNRAQKIADSALREAREADERRSATRKSIDGLSGSNVKEDKEKLEGKLDLASGEIEAAREKVESAKQIRDDAARKAREAIDGIISHDSLKDGYWDSFLDEVNNWSAKIATACGVAAMLVGWIPIIGQALAGVLGTIAMTASLIGLVCTVIQFARGDADWMDLGVAALGFLAAGIGKAFSKYAGKYLAKTLPRLQRAVSRPGARAAGNIAKRDRQKLNRLAGQRSSLTAREKLKAFGEPFKDHLLSPSGLKDSWSNIKVVGRPESWRGMRQTFGAQGGFKSFTFLDSGVAAEVNAAKIAAKELPEISAINKISSKASAISLTGSVITVGGLAADPEINPLLPG</sequence>
<evidence type="ECO:0000256" key="1">
    <source>
        <dbReference type="SAM" id="MobiDB-lite"/>
    </source>
</evidence>
<feature type="region of interest" description="Disordered" evidence="1">
    <location>
        <begin position="125"/>
        <end position="149"/>
    </location>
</feature>
<evidence type="ECO:0000313" key="3">
    <source>
        <dbReference type="EMBL" id="MBQ0848364.1"/>
    </source>
</evidence>
<feature type="compositionally biased region" description="Basic and acidic residues" evidence="1">
    <location>
        <begin position="1"/>
        <end position="12"/>
    </location>
</feature>